<dbReference type="OrthoDB" id="8456446at2"/>
<gene>
    <name evidence="2" type="ORF">B5V03_33685</name>
</gene>
<keyword evidence="3" id="KW-1185">Reference proteome</keyword>
<dbReference type="Proteomes" id="UP000290819">
    <property type="component" value="Unassembled WGS sequence"/>
</dbReference>
<evidence type="ECO:0000313" key="2">
    <source>
        <dbReference type="EMBL" id="RXT36599.1"/>
    </source>
</evidence>
<dbReference type="Gene3D" id="2.40.128.380">
    <property type="entry name" value="T3SS negative regulator GrlR"/>
    <property type="match status" value="1"/>
</dbReference>
<reference evidence="2 3" key="1">
    <citation type="submission" date="2017-03" db="EMBL/GenBank/DDBJ databases">
        <authorList>
            <person name="Safronova V.I."/>
            <person name="Sazanova A.L."/>
            <person name="Chirak E.R."/>
        </authorList>
    </citation>
    <scope>NUCLEOTIDE SEQUENCE [LARGE SCALE GENOMIC DNA]</scope>
    <source>
        <strain evidence="2 3">Opo-243</strain>
    </source>
</reference>
<sequence>MLKDGTYAAWYKTPLDQGAGIVHVADGQIWGRDSLMTYHGSCTVDGDRFTAIVSTRRHTDGRATVFGVDDELTLAIEGSCPGKIATYTATAEQVPGMILHGTLILTEQPPPVGEPTGQVPAFNPDKLPKLPKRSR</sequence>
<dbReference type="EMBL" id="MZXW01000050">
    <property type="protein sequence ID" value="RXT36599.1"/>
    <property type="molecule type" value="Genomic_DNA"/>
</dbReference>
<dbReference type="InterPro" id="IPR043019">
    <property type="entry name" value="GrlR_sf"/>
</dbReference>
<organism evidence="2 3">
    <name type="scientific">Bradyrhizobium betae</name>
    <dbReference type="NCBI Taxonomy" id="244734"/>
    <lineage>
        <taxon>Bacteria</taxon>
        <taxon>Pseudomonadati</taxon>
        <taxon>Pseudomonadota</taxon>
        <taxon>Alphaproteobacteria</taxon>
        <taxon>Hyphomicrobiales</taxon>
        <taxon>Nitrobacteraceae</taxon>
        <taxon>Bradyrhizobium</taxon>
    </lineage>
</organism>
<proteinExistence type="predicted"/>
<feature type="region of interest" description="Disordered" evidence="1">
    <location>
        <begin position="107"/>
        <end position="135"/>
    </location>
</feature>
<dbReference type="RefSeq" id="WP_129274735.1">
    <property type="nucleotide sequence ID" value="NZ_MZXW01000050.1"/>
</dbReference>
<dbReference type="AlphaFoldDB" id="A0A4Q1UPL7"/>
<accession>A0A4Q1UPL7</accession>
<evidence type="ECO:0000313" key="3">
    <source>
        <dbReference type="Proteomes" id="UP000290819"/>
    </source>
</evidence>
<name>A0A4Q1UPL7_9BRAD</name>
<comment type="caution">
    <text evidence="2">The sequence shown here is derived from an EMBL/GenBank/DDBJ whole genome shotgun (WGS) entry which is preliminary data.</text>
</comment>
<evidence type="ECO:0008006" key="4">
    <source>
        <dbReference type="Google" id="ProtNLM"/>
    </source>
</evidence>
<evidence type="ECO:0000256" key="1">
    <source>
        <dbReference type="SAM" id="MobiDB-lite"/>
    </source>
</evidence>
<protein>
    <recommendedName>
        <fullName evidence="4">T3SS negative regulator,GrlR</fullName>
    </recommendedName>
</protein>